<feature type="region of interest" description="Disordered" evidence="1">
    <location>
        <begin position="210"/>
        <end position="235"/>
    </location>
</feature>
<dbReference type="EMBL" id="JACDXP010000015">
    <property type="protein sequence ID" value="KAF6514538.1"/>
    <property type="molecule type" value="Genomic_DNA"/>
</dbReference>
<reference evidence="2 3" key="1">
    <citation type="journal article" date="2020" name="bioRxiv">
        <title>A chromosome-scale genome assembly for the Fusarium oxysporum strain Fo5176 to establish a model Arabidopsis-fungal pathosystem.</title>
        <authorList>
            <person name="Fokkens L."/>
            <person name="Guo L."/>
            <person name="Dora S."/>
            <person name="Wang B."/>
            <person name="Ye K."/>
            <person name="Sanchez-Rodriguez C."/>
            <person name="Croll D."/>
        </authorList>
    </citation>
    <scope>NUCLEOTIDE SEQUENCE [LARGE SCALE GENOMIC DNA]</scope>
    <source>
        <strain evidence="2 3">Fo5176</strain>
    </source>
</reference>
<name>A0A8H6GAN9_FUSOX</name>
<dbReference type="AlphaFoldDB" id="A0A8H6GAN9"/>
<feature type="compositionally biased region" description="Polar residues" evidence="1">
    <location>
        <begin position="82"/>
        <end position="102"/>
    </location>
</feature>
<organism evidence="2 3">
    <name type="scientific">Fusarium oxysporum f. sp. conglutinans</name>
    <dbReference type="NCBI Taxonomy" id="100902"/>
    <lineage>
        <taxon>Eukaryota</taxon>
        <taxon>Fungi</taxon>
        <taxon>Dikarya</taxon>
        <taxon>Ascomycota</taxon>
        <taxon>Pezizomycotina</taxon>
        <taxon>Sordariomycetes</taxon>
        <taxon>Hypocreomycetidae</taxon>
        <taxon>Hypocreales</taxon>
        <taxon>Nectriaceae</taxon>
        <taxon>Fusarium</taxon>
        <taxon>Fusarium oxysporum species complex</taxon>
    </lineage>
</organism>
<feature type="compositionally biased region" description="Basic and acidic residues" evidence="1">
    <location>
        <begin position="1"/>
        <end position="10"/>
    </location>
</feature>
<comment type="caution">
    <text evidence="2">The sequence shown here is derived from an EMBL/GenBank/DDBJ whole genome shotgun (WGS) entry which is preliminary data.</text>
</comment>
<evidence type="ECO:0000313" key="3">
    <source>
        <dbReference type="Proteomes" id="UP000593570"/>
    </source>
</evidence>
<accession>A0A8H6GAN9</accession>
<protein>
    <submittedName>
        <fullName evidence="2">Uncharacterized protein</fullName>
    </submittedName>
</protein>
<feature type="region of interest" description="Disordered" evidence="1">
    <location>
        <begin position="1"/>
        <end position="118"/>
    </location>
</feature>
<feature type="compositionally biased region" description="Basic and acidic residues" evidence="1">
    <location>
        <begin position="314"/>
        <end position="342"/>
    </location>
</feature>
<evidence type="ECO:0000256" key="1">
    <source>
        <dbReference type="SAM" id="MobiDB-lite"/>
    </source>
</evidence>
<feature type="compositionally biased region" description="Polar residues" evidence="1">
    <location>
        <begin position="24"/>
        <end position="40"/>
    </location>
</feature>
<feature type="compositionally biased region" description="Acidic residues" evidence="1">
    <location>
        <begin position="223"/>
        <end position="235"/>
    </location>
</feature>
<feature type="region of interest" description="Disordered" evidence="1">
    <location>
        <begin position="270"/>
        <end position="342"/>
    </location>
</feature>
<proteinExistence type="predicted"/>
<feature type="compositionally biased region" description="Polar residues" evidence="1">
    <location>
        <begin position="213"/>
        <end position="222"/>
    </location>
</feature>
<dbReference type="Proteomes" id="UP000593570">
    <property type="component" value="Unassembled WGS sequence"/>
</dbReference>
<sequence length="527" mass="57763">MGESQPKEESSEAPSGASAPIRSDPNSTTNHDTSASQANITCLMPKKNMESKMADQTAAEAGDQNSAQDKQENLNAEPIATPSHQTEPMSILESNASHTPAFTLSDDDGAPSTPAKTQLSPIALLPTRMANLPVPSRLALQVKRRIYHLSVPRRQAAVLNSTSAGQGRSQIRSKRQIEKKWKTLPTKLGSHPKHQKKAKTVKKGRPKVIGITSDESSGLSSNEVDDPWDNTDSQEVEGQMTDDEMHLTKAQGKKSDKEVNVTGSKKVLVKANEPEKGLGEDEGGVLKVGGGARPYQRRGDLRNCQQRSKAGPQHVDKGADEEEGRAGERQTKESSANKDLRVEDRIRHAHRGFFQHFDSRSGVSLLFHGAGFDSEKYPIIFNMAVKYISSTKFFQAKVFSGWGAQKRINTEADLLRAANKLMDPESTKDKFGPSVEEGIREEIFLLISKTRRNILNRGAKSEDFALDWDLIDAPILPEVEVPGEKSPEILQVETGAVRRSLRAIETAALSLPKSRQGTATLTKQHTE</sequence>
<gene>
    <name evidence="2" type="ORF">HZS61_005672</name>
</gene>
<evidence type="ECO:0000313" key="2">
    <source>
        <dbReference type="EMBL" id="KAF6514538.1"/>
    </source>
</evidence>